<keyword evidence="2 5" id="KW-0812">Transmembrane</keyword>
<feature type="transmembrane region" description="Helical" evidence="5">
    <location>
        <begin position="315"/>
        <end position="334"/>
    </location>
</feature>
<gene>
    <name evidence="6" type="ORF">ZEAMMB73_Zm00001d040340</name>
</gene>
<feature type="transmembrane region" description="Helical" evidence="5">
    <location>
        <begin position="377"/>
        <end position="401"/>
    </location>
</feature>
<dbReference type="PANTHER" id="PTHR16201:SF44">
    <property type="entry name" value="SEVEN TRANSMEMBRANE PROTEIN 1"/>
    <property type="match status" value="1"/>
</dbReference>
<evidence type="ECO:0000256" key="4">
    <source>
        <dbReference type="ARBA" id="ARBA00023136"/>
    </source>
</evidence>
<dbReference type="SMART" id="SM00679">
    <property type="entry name" value="CTNS"/>
    <property type="match status" value="2"/>
</dbReference>
<dbReference type="EMBL" id="CM007649">
    <property type="protein sequence ID" value="ONM31187.1"/>
    <property type="molecule type" value="Genomic_DNA"/>
</dbReference>
<dbReference type="GO" id="GO:0016020">
    <property type="term" value="C:membrane"/>
    <property type="evidence" value="ECO:0007669"/>
    <property type="project" value="UniProtKB-SubCell"/>
</dbReference>
<dbReference type="FunFam" id="1.20.1280.290:FF:000019">
    <property type="entry name" value="PQ-loop repeat family protein / transmembrane family protein"/>
    <property type="match status" value="1"/>
</dbReference>
<feature type="transmembrane region" description="Helical" evidence="5">
    <location>
        <begin position="253"/>
        <end position="273"/>
    </location>
</feature>
<name>A0A1D6MQ99_MAIZE</name>
<evidence type="ECO:0000256" key="1">
    <source>
        <dbReference type="ARBA" id="ARBA00004141"/>
    </source>
</evidence>
<comment type="subcellular location">
    <subcellularLocation>
        <location evidence="1">Membrane</location>
        <topology evidence="1">Multi-pass membrane protein</topology>
    </subcellularLocation>
</comment>
<dbReference type="FunFam" id="1.20.1280.290:FF:000012">
    <property type="entry name" value="Vacuolar membrane PQ loop repeat protein"/>
    <property type="match status" value="1"/>
</dbReference>
<feature type="transmembrane region" description="Helical" evidence="5">
    <location>
        <begin position="66"/>
        <end position="87"/>
    </location>
</feature>
<dbReference type="PANTHER" id="PTHR16201">
    <property type="entry name" value="SEVEN TRANSMEMBRANE PROTEIN 1-RELATED"/>
    <property type="match status" value="1"/>
</dbReference>
<dbReference type="AlphaFoldDB" id="A0A1D6MQ99"/>
<protein>
    <submittedName>
        <fullName evidence="6">PQ-loop repeat family protein / transmembrane family protein</fullName>
    </submittedName>
</protein>
<evidence type="ECO:0000256" key="3">
    <source>
        <dbReference type="ARBA" id="ARBA00022989"/>
    </source>
</evidence>
<sequence length="490" mass="53531">MGVLGGAPPASCPATRHCAEWARIYLRYCLCSQKEGAALALGLISVISWGFAEVPQIMTNYRQKSTEGLSVAFLMTWIVGDLFNLVGCFLEPATLPTQMYMALLYTITTLILTVQTIYYSHIYHRLEAKKSRAASKAQKHQRADASLRERLLGAKDGVLSRNNGSDATVLIPSSPIPVNVKLVDQYHGSSPNTDYYYMSARSLSRSPVPTAGTWLGSNRQSLMTPPQTNDQRGSLIGEIAPAHSAPSTVTKNALSVAPWMGLLLGTCLLHILIGNTHREMPSGTVIPVGRRLLVFVEGHGNSSLSHGNGSEIGRYLGWAMAIIYMGGRLPQILLNMQRGHAEGLNPLMFTFALLGNSTYVGSILVNSLDWSKVGPNLPWLVDAGGCVLLDSFVSFTPLLLWSQYLWSDGNPCTEFAILSIITEAEMSTSYNWLWVAASFLREEHHSYSGVGTDLERHFTGCCLGRVVLTASSLVERLVHLICLVVSKRLV</sequence>
<reference evidence="6" key="1">
    <citation type="submission" date="2015-12" db="EMBL/GenBank/DDBJ databases">
        <title>Update maize B73 reference genome by single molecule sequencing technologies.</title>
        <authorList>
            <consortium name="Maize Genome Sequencing Project"/>
            <person name="Ware D."/>
        </authorList>
    </citation>
    <scope>NUCLEOTIDE SEQUENCE [LARGE SCALE GENOMIC DNA]</scope>
    <source>
        <tissue evidence="6">Seedling</tissue>
    </source>
</reference>
<keyword evidence="4 5" id="KW-0472">Membrane</keyword>
<dbReference type="InterPro" id="IPR051415">
    <property type="entry name" value="LAAT-1"/>
</dbReference>
<dbReference type="Pfam" id="PF04193">
    <property type="entry name" value="PQ-loop"/>
    <property type="match status" value="2"/>
</dbReference>
<accession>A0A1D6MQ99</accession>
<feature type="transmembrane region" description="Helical" evidence="5">
    <location>
        <begin position="36"/>
        <end position="54"/>
    </location>
</feature>
<feature type="transmembrane region" description="Helical" evidence="5">
    <location>
        <begin position="99"/>
        <end position="120"/>
    </location>
</feature>
<dbReference type="Gene3D" id="1.20.1280.290">
    <property type="match status" value="2"/>
</dbReference>
<dbReference type="InterPro" id="IPR006603">
    <property type="entry name" value="PQ-loop_rpt"/>
</dbReference>
<organism evidence="6">
    <name type="scientific">Zea mays</name>
    <name type="common">Maize</name>
    <dbReference type="NCBI Taxonomy" id="4577"/>
    <lineage>
        <taxon>Eukaryota</taxon>
        <taxon>Viridiplantae</taxon>
        <taxon>Streptophyta</taxon>
        <taxon>Embryophyta</taxon>
        <taxon>Tracheophyta</taxon>
        <taxon>Spermatophyta</taxon>
        <taxon>Magnoliopsida</taxon>
        <taxon>Liliopsida</taxon>
        <taxon>Poales</taxon>
        <taxon>Poaceae</taxon>
        <taxon>PACMAD clade</taxon>
        <taxon>Panicoideae</taxon>
        <taxon>Andropogonodae</taxon>
        <taxon>Andropogoneae</taxon>
        <taxon>Tripsacinae</taxon>
        <taxon>Zea</taxon>
    </lineage>
</organism>
<proteinExistence type="predicted"/>
<evidence type="ECO:0000256" key="2">
    <source>
        <dbReference type="ARBA" id="ARBA00022692"/>
    </source>
</evidence>
<feature type="transmembrane region" description="Helical" evidence="5">
    <location>
        <begin position="346"/>
        <end position="365"/>
    </location>
</feature>
<evidence type="ECO:0000256" key="5">
    <source>
        <dbReference type="SAM" id="Phobius"/>
    </source>
</evidence>
<dbReference type="ExpressionAtlas" id="A0A1D6MQ99">
    <property type="expression patterns" value="baseline and differential"/>
</dbReference>
<keyword evidence="3 5" id="KW-1133">Transmembrane helix</keyword>
<evidence type="ECO:0000313" key="6">
    <source>
        <dbReference type="EMBL" id="ONM31187.1"/>
    </source>
</evidence>